<reference evidence="2" key="1">
    <citation type="submission" date="2022-03" db="EMBL/GenBank/DDBJ databases">
        <title>Draft genome sequence of Aduncisulcus paluster, a free-living microaerophilic Fornicata.</title>
        <authorList>
            <person name="Yuyama I."/>
            <person name="Kume K."/>
            <person name="Tamura T."/>
            <person name="Inagaki Y."/>
            <person name="Hashimoto T."/>
        </authorList>
    </citation>
    <scope>NUCLEOTIDE SEQUENCE</scope>
    <source>
        <strain evidence="2">NY0171</strain>
    </source>
</reference>
<keyword evidence="3" id="KW-1185">Reference proteome</keyword>
<evidence type="ECO:0000313" key="2">
    <source>
        <dbReference type="EMBL" id="GKT32167.1"/>
    </source>
</evidence>
<gene>
    <name evidence="2" type="ORF">ADUPG1_006375</name>
</gene>
<evidence type="ECO:0000256" key="1">
    <source>
        <dbReference type="SAM" id="MobiDB-lite"/>
    </source>
</evidence>
<proteinExistence type="predicted"/>
<comment type="caution">
    <text evidence="2">The sequence shown here is derived from an EMBL/GenBank/DDBJ whole genome shotgun (WGS) entry which is preliminary data.</text>
</comment>
<protein>
    <submittedName>
        <fullName evidence="2">Uncharacterized protein</fullName>
    </submittedName>
</protein>
<organism evidence="2 3">
    <name type="scientific">Aduncisulcus paluster</name>
    <dbReference type="NCBI Taxonomy" id="2918883"/>
    <lineage>
        <taxon>Eukaryota</taxon>
        <taxon>Metamonada</taxon>
        <taxon>Carpediemonas-like organisms</taxon>
        <taxon>Aduncisulcus</taxon>
    </lineage>
</organism>
<dbReference type="Proteomes" id="UP001057375">
    <property type="component" value="Unassembled WGS sequence"/>
</dbReference>
<name>A0ABQ5KI21_9EUKA</name>
<feature type="compositionally biased region" description="Basic and acidic residues" evidence="1">
    <location>
        <begin position="43"/>
        <end position="56"/>
    </location>
</feature>
<feature type="region of interest" description="Disordered" evidence="1">
    <location>
        <begin position="36"/>
        <end position="70"/>
    </location>
</feature>
<sequence>MDGLGHDPFASRIKEAIIFDEIFEFRQIFPPSKYLPLSQSSPRPRDSRKDAIHSESIKSQVHPSKPNPRKGSKSIIHFLTENIVFFLVMWRLIPSGVRREVNAKDYFQSVDSLVCPLPTENHITARKLQKCRYIHNKKGCPKKMGKMVVSVCDVIEEVCRESHVVSFEATPHFAEAFVEKVIPKLKPPIFPQMPSLQTISGRL</sequence>
<evidence type="ECO:0000313" key="3">
    <source>
        <dbReference type="Proteomes" id="UP001057375"/>
    </source>
</evidence>
<dbReference type="EMBL" id="BQXS01009948">
    <property type="protein sequence ID" value="GKT32167.1"/>
    <property type="molecule type" value="Genomic_DNA"/>
</dbReference>
<accession>A0ABQ5KI21</accession>